<dbReference type="Gene3D" id="1.25.40.10">
    <property type="entry name" value="Tetratricopeptide repeat domain"/>
    <property type="match status" value="1"/>
</dbReference>
<dbReference type="EMBL" id="UAVW01000001">
    <property type="protein sequence ID" value="SQB04455.1"/>
    <property type="molecule type" value="Genomic_DNA"/>
</dbReference>
<reference evidence="1 2" key="1">
    <citation type="submission" date="2018-06" db="EMBL/GenBank/DDBJ databases">
        <authorList>
            <consortium name="Pathogen Informatics"/>
            <person name="Doyle S."/>
        </authorList>
    </citation>
    <scope>NUCLEOTIDE SEQUENCE [LARGE SCALE GENOMIC DNA]</scope>
    <source>
        <strain evidence="1 2">NCTC11224</strain>
    </source>
</reference>
<protein>
    <submittedName>
        <fullName evidence="1">Uncharacterized protein</fullName>
    </submittedName>
</protein>
<dbReference type="InterPro" id="IPR011990">
    <property type="entry name" value="TPR-like_helical_dom_sf"/>
</dbReference>
<sequence>MLFLRVFAAETAFFCWKDMDIIKLGVGERDKIWYDEENCDFSTYAKEDFIYERLMEKFERLTSKCYTYLAGDVTNEDAWDKAYEVLVEIVREGRSQNSNYAKELYLLDDGTDYEYDVCGWLQDYLDYLDTGKQYEKIRRICGELISMFSWEEEKPSDFRFYIASSFGAEGKKKEALEFCEDWYKKESGNIMGATALIYARTGVGDFEGAEQIVRQYISEDGACTDENDIVYMAAELLYKVSGNKKAEKGVSQAMKKYEKEVEAYFSGMDEDGLDNIIGTGAWRR</sequence>
<evidence type="ECO:0000313" key="1">
    <source>
        <dbReference type="EMBL" id="SQB04455.1"/>
    </source>
</evidence>
<dbReference type="RefSeq" id="WP_347005204.1">
    <property type="nucleotide sequence ID" value="NZ_JBCPCM010000035.1"/>
</dbReference>
<keyword evidence="2" id="KW-1185">Reference proteome</keyword>
<proteinExistence type="predicted"/>
<dbReference type="AlphaFoldDB" id="A0A2X2TXT1"/>
<organism evidence="1 2">
    <name type="scientific">Enterocloster clostridioformis</name>
    <dbReference type="NCBI Taxonomy" id="1531"/>
    <lineage>
        <taxon>Bacteria</taxon>
        <taxon>Bacillati</taxon>
        <taxon>Bacillota</taxon>
        <taxon>Clostridia</taxon>
        <taxon>Lachnospirales</taxon>
        <taxon>Lachnospiraceae</taxon>
        <taxon>Enterocloster</taxon>
    </lineage>
</organism>
<evidence type="ECO:0000313" key="2">
    <source>
        <dbReference type="Proteomes" id="UP000251853"/>
    </source>
</evidence>
<dbReference type="Proteomes" id="UP000251853">
    <property type="component" value="Unassembled WGS sequence"/>
</dbReference>
<accession>A0A2X2TXT1</accession>
<name>A0A2X2TXT1_9FIRM</name>
<gene>
    <name evidence="1" type="ORF">NCTC11224_00870</name>
</gene>